<dbReference type="OMA" id="MYIDVER"/>
<dbReference type="OrthoDB" id="5950832at2759"/>
<dbReference type="InterPro" id="IPR013783">
    <property type="entry name" value="Ig-like_fold"/>
</dbReference>
<protein>
    <submittedName>
        <fullName evidence="2">NXPE family member 1-like</fullName>
    </submittedName>
</protein>
<dbReference type="Gene3D" id="2.60.40.10">
    <property type="entry name" value="Immunoglobulins"/>
    <property type="match status" value="1"/>
</dbReference>
<dbReference type="InterPro" id="IPR026845">
    <property type="entry name" value="NXPH/NXPE"/>
</dbReference>
<dbReference type="RefSeq" id="XP_022093725.1">
    <property type="nucleotide sequence ID" value="XM_022238033.1"/>
</dbReference>
<proteinExistence type="predicted"/>
<reference evidence="2" key="1">
    <citation type="submission" date="2025-08" db="UniProtKB">
        <authorList>
            <consortium name="RefSeq"/>
        </authorList>
    </citation>
    <scope>IDENTIFICATION</scope>
</reference>
<dbReference type="InterPro" id="IPR014756">
    <property type="entry name" value="Ig_E-set"/>
</dbReference>
<dbReference type="GeneID" id="110980948"/>
<gene>
    <name evidence="2" type="primary">LOC110980948</name>
</gene>
<keyword evidence="1" id="KW-1185">Reference proteome</keyword>
<name>A0A8B7YMP7_ACAPL</name>
<dbReference type="Proteomes" id="UP000694845">
    <property type="component" value="Unplaced"/>
</dbReference>
<dbReference type="AlphaFoldDB" id="A0A8B7YMP7"/>
<evidence type="ECO:0000313" key="1">
    <source>
        <dbReference type="Proteomes" id="UP000694845"/>
    </source>
</evidence>
<evidence type="ECO:0000313" key="2">
    <source>
        <dbReference type="RefSeq" id="XP_022093725.1"/>
    </source>
</evidence>
<organism evidence="1 2">
    <name type="scientific">Acanthaster planci</name>
    <name type="common">Crown-of-thorns starfish</name>
    <dbReference type="NCBI Taxonomy" id="133434"/>
    <lineage>
        <taxon>Eukaryota</taxon>
        <taxon>Metazoa</taxon>
        <taxon>Echinodermata</taxon>
        <taxon>Eleutherozoa</taxon>
        <taxon>Asterozoa</taxon>
        <taxon>Asteroidea</taxon>
        <taxon>Valvatacea</taxon>
        <taxon>Valvatida</taxon>
        <taxon>Acanthasteridae</taxon>
        <taxon>Acanthaster</taxon>
    </lineage>
</organism>
<sequence length="354" mass="40033">MRRIRIRFRLFVLFAMPVLGVILMLGYSALSLADRDLPWNDPAVHMKYRVHHAVTPAAWPSFNLIPNARNTRNIARRVPGPVAKGLPGRWLHQRGNMGLTSFRTSTLSLVPATVKEGQMFRVMIEARDQNNRPRNMGGDFWCATLTTKGGGYTAGRVLDHSNGSYSVYFFAGWSGTANIDVTLVHPSETVDYLVHTVWHAYDRIVWLGRFEEGDKKSTTTCVLRRGGPWTGKCELSHPYALGKTVLLCDQPAHGLKCDSIVAVYNNNTRIRERASELTAGKEHLFQGDYYSRKLKDTPKTINIANTTTSNRDHLMRQIPVCEPDQPRPLSSGYWRDSETWVSLACRSRQKMNIS</sequence>
<dbReference type="PANTHER" id="PTHR16165">
    <property type="entry name" value="NXPE FAMILY MEMBER"/>
    <property type="match status" value="1"/>
</dbReference>
<dbReference type="SUPFAM" id="SSF81296">
    <property type="entry name" value="E set domains"/>
    <property type="match status" value="1"/>
</dbReference>
<dbReference type="KEGG" id="aplc:110980948"/>
<accession>A0A8B7YMP7</accession>
<dbReference type="PANTHER" id="PTHR16165:SF5">
    <property type="entry name" value="NXPE FAMILY MEMBER 3"/>
    <property type="match status" value="1"/>
</dbReference>
<dbReference type="Pfam" id="PF06312">
    <property type="entry name" value="Neurexophilin"/>
    <property type="match status" value="1"/>
</dbReference>